<protein>
    <submittedName>
        <fullName evidence="9">Sugar phosphate permease</fullName>
    </submittedName>
</protein>
<evidence type="ECO:0000259" key="8">
    <source>
        <dbReference type="PROSITE" id="PS50850"/>
    </source>
</evidence>
<evidence type="ECO:0000256" key="3">
    <source>
        <dbReference type="ARBA" id="ARBA00022475"/>
    </source>
</evidence>
<feature type="transmembrane region" description="Helical" evidence="7">
    <location>
        <begin position="82"/>
        <end position="101"/>
    </location>
</feature>
<dbReference type="Proteomes" id="UP000199700">
    <property type="component" value="Chromosome"/>
</dbReference>
<keyword evidence="2" id="KW-0813">Transport</keyword>
<feature type="transmembrane region" description="Helical" evidence="7">
    <location>
        <begin position="159"/>
        <end position="177"/>
    </location>
</feature>
<feature type="transmembrane region" description="Helical" evidence="7">
    <location>
        <begin position="331"/>
        <end position="350"/>
    </location>
</feature>
<accession>A0A1H1NEB4</accession>
<evidence type="ECO:0000256" key="4">
    <source>
        <dbReference type="ARBA" id="ARBA00022692"/>
    </source>
</evidence>
<evidence type="ECO:0000256" key="5">
    <source>
        <dbReference type="ARBA" id="ARBA00022989"/>
    </source>
</evidence>
<dbReference type="AlphaFoldDB" id="A0A1H1NEB4"/>
<evidence type="ECO:0000256" key="1">
    <source>
        <dbReference type="ARBA" id="ARBA00004651"/>
    </source>
</evidence>
<dbReference type="InterPro" id="IPR011701">
    <property type="entry name" value="MFS"/>
</dbReference>
<dbReference type="Pfam" id="PF07690">
    <property type="entry name" value="MFS_1"/>
    <property type="match status" value="1"/>
</dbReference>
<dbReference type="EMBL" id="LT629739">
    <property type="protein sequence ID" value="SDR97120.1"/>
    <property type="molecule type" value="Genomic_DNA"/>
</dbReference>
<dbReference type="InterPro" id="IPR005828">
    <property type="entry name" value="MFS_sugar_transport-like"/>
</dbReference>
<evidence type="ECO:0000313" key="9">
    <source>
        <dbReference type="EMBL" id="SDR97120.1"/>
    </source>
</evidence>
<comment type="subcellular location">
    <subcellularLocation>
        <location evidence="1">Cell membrane</location>
        <topology evidence="1">Multi-pass membrane protein</topology>
    </subcellularLocation>
</comment>
<feature type="transmembrane region" description="Helical" evidence="7">
    <location>
        <begin position="12"/>
        <end position="36"/>
    </location>
</feature>
<feature type="transmembrane region" description="Helical" evidence="7">
    <location>
        <begin position="401"/>
        <end position="419"/>
    </location>
</feature>
<evidence type="ECO:0000256" key="6">
    <source>
        <dbReference type="ARBA" id="ARBA00023136"/>
    </source>
</evidence>
<feature type="transmembrane region" description="Helical" evidence="7">
    <location>
        <begin position="371"/>
        <end position="395"/>
    </location>
</feature>
<feature type="transmembrane region" description="Helical" evidence="7">
    <location>
        <begin position="234"/>
        <end position="255"/>
    </location>
</feature>
<feature type="transmembrane region" description="Helical" evidence="7">
    <location>
        <begin position="183"/>
        <end position="202"/>
    </location>
</feature>
<keyword evidence="10" id="KW-1185">Reference proteome</keyword>
<dbReference type="PROSITE" id="PS50850">
    <property type="entry name" value="MFS"/>
    <property type="match status" value="1"/>
</dbReference>
<dbReference type="PROSITE" id="PS00217">
    <property type="entry name" value="SUGAR_TRANSPORT_2"/>
    <property type="match status" value="1"/>
</dbReference>
<dbReference type="PANTHER" id="PTHR43045:SF1">
    <property type="entry name" value="SHIKIMATE TRANSPORTER"/>
    <property type="match status" value="1"/>
</dbReference>
<dbReference type="InterPro" id="IPR005829">
    <property type="entry name" value="Sugar_transporter_CS"/>
</dbReference>
<keyword evidence="5 7" id="KW-1133">Transmembrane helix</keyword>
<evidence type="ECO:0000313" key="10">
    <source>
        <dbReference type="Proteomes" id="UP000199700"/>
    </source>
</evidence>
<feature type="transmembrane region" description="Helical" evidence="7">
    <location>
        <begin position="48"/>
        <end position="70"/>
    </location>
</feature>
<feature type="transmembrane region" description="Helical" evidence="7">
    <location>
        <begin position="275"/>
        <end position="295"/>
    </location>
</feature>
<dbReference type="STRING" id="629680.SAMN04489751_0926"/>
<evidence type="ECO:0000256" key="2">
    <source>
        <dbReference type="ARBA" id="ARBA00022448"/>
    </source>
</evidence>
<dbReference type="Gene3D" id="1.20.1250.20">
    <property type="entry name" value="MFS general substrate transporter like domains"/>
    <property type="match status" value="2"/>
</dbReference>
<evidence type="ECO:0000256" key="7">
    <source>
        <dbReference type="SAM" id="Phobius"/>
    </source>
</evidence>
<dbReference type="Pfam" id="PF00083">
    <property type="entry name" value="Sugar_tr"/>
    <property type="match status" value="1"/>
</dbReference>
<dbReference type="SUPFAM" id="SSF103473">
    <property type="entry name" value="MFS general substrate transporter"/>
    <property type="match status" value="1"/>
</dbReference>
<feature type="transmembrane region" description="Helical" evidence="7">
    <location>
        <begin position="307"/>
        <end position="325"/>
    </location>
</feature>
<dbReference type="CDD" id="cd17369">
    <property type="entry name" value="MFS_ShiA_like"/>
    <property type="match status" value="1"/>
</dbReference>
<sequence length="445" mass="47353">MSKKHTQGRVAFATVVGTSIEWYDYFLYAAASGLIFNQLFFGPLGSTLSTMVAFATVGISFLFRPLGAFLAGHYGDKLGRRVVLIITLIAMGAATALIGFLPTYESIGIAAPILLIVLRIIQGISAGGEWGGAVLLAVEHAEVKHRGLRGSFPQIGVSIGLILSSGVLALMTVIAPGEAFLEWGWRVPFFLSILLVAVGYWIRRGVEESPVFHEIAERKEQVTNPLGKLLKNHWLLVILASLVFVGNNAAGYMTTGGYIQNYATDSAGSVGLERGPVLWAVSASAVSWLIFTIVAGSVSDKIGRKNTYLLGWALLLIGIFSLFPLVNTGSIWMLFLGLVILTVGLGFTYGQQPAMYAEIFPSSVRFSGVSVSYAIGSILGGAFAPTIAKALVSATGTTTSVAFYLAIMTVIALIATLLLRDRSGMPLGPDHEEEQSVSPIIGVRS</sequence>
<feature type="domain" description="Major facilitator superfamily (MFS) profile" evidence="8">
    <location>
        <begin position="10"/>
        <end position="424"/>
    </location>
</feature>
<dbReference type="InterPro" id="IPR020846">
    <property type="entry name" value="MFS_dom"/>
</dbReference>
<dbReference type="InterPro" id="IPR036259">
    <property type="entry name" value="MFS_trans_sf"/>
</dbReference>
<feature type="transmembrane region" description="Helical" evidence="7">
    <location>
        <begin position="113"/>
        <end position="138"/>
    </location>
</feature>
<keyword evidence="3" id="KW-1003">Cell membrane</keyword>
<name>A0A1H1NEB4_BRESA</name>
<dbReference type="GO" id="GO:0005886">
    <property type="term" value="C:plasma membrane"/>
    <property type="evidence" value="ECO:0007669"/>
    <property type="project" value="UniProtKB-SubCell"/>
</dbReference>
<dbReference type="PANTHER" id="PTHR43045">
    <property type="entry name" value="SHIKIMATE TRANSPORTER"/>
    <property type="match status" value="1"/>
</dbReference>
<dbReference type="GO" id="GO:0022857">
    <property type="term" value="F:transmembrane transporter activity"/>
    <property type="evidence" value="ECO:0007669"/>
    <property type="project" value="InterPro"/>
</dbReference>
<keyword evidence="4 7" id="KW-0812">Transmembrane</keyword>
<reference evidence="9" key="1">
    <citation type="submission" date="2016-10" db="EMBL/GenBank/DDBJ databases">
        <authorList>
            <person name="Varghese N."/>
            <person name="Submissions S."/>
        </authorList>
    </citation>
    <scope>NUCLEOTIDE SEQUENCE [LARGE SCALE GENOMIC DNA]</scope>
    <source>
        <strain evidence="9">DSM 22082</strain>
    </source>
</reference>
<proteinExistence type="predicted"/>
<keyword evidence="6 7" id="KW-0472">Membrane</keyword>
<organism evidence="9 10">
    <name type="scientific">Brevibacterium sandarakinum</name>
    <dbReference type="NCBI Taxonomy" id="629680"/>
    <lineage>
        <taxon>Bacteria</taxon>
        <taxon>Bacillati</taxon>
        <taxon>Actinomycetota</taxon>
        <taxon>Actinomycetes</taxon>
        <taxon>Micrococcales</taxon>
        <taxon>Brevibacteriaceae</taxon>
        <taxon>Brevibacterium</taxon>
    </lineage>
</organism>
<gene>
    <name evidence="9" type="ORF">SAMN04489751_0926</name>
</gene>